<dbReference type="GO" id="GO:0016567">
    <property type="term" value="P:protein ubiquitination"/>
    <property type="evidence" value="ECO:0007669"/>
    <property type="project" value="UniProtKB-UniPathway"/>
</dbReference>
<evidence type="ECO:0000256" key="3">
    <source>
        <dbReference type="ARBA" id="ARBA00012251"/>
    </source>
</evidence>
<keyword evidence="8" id="KW-0833">Ubl conjugation pathway</keyword>
<evidence type="ECO:0000256" key="8">
    <source>
        <dbReference type="ARBA" id="ARBA00022786"/>
    </source>
</evidence>
<dbReference type="Proteomes" id="UP000428333">
    <property type="component" value="Linkage Group LG06"/>
</dbReference>
<dbReference type="UniPathway" id="UPA00143"/>
<evidence type="ECO:0000256" key="7">
    <source>
        <dbReference type="ARBA" id="ARBA00022771"/>
    </source>
</evidence>
<dbReference type="InterPro" id="IPR013083">
    <property type="entry name" value="Znf_RING/FYVE/PHD"/>
</dbReference>
<dbReference type="SUPFAM" id="SSF57850">
    <property type="entry name" value="RING/U-box"/>
    <property type="match status" value="4"/>
</dbReference>
<dbReference type="InterPro" id="IPR031127">
    <property type="entry name" value="E3_UB_ligase_RBR"/>
</dbReference>
<dbReference type="PANTHER" id="PTHR11685">
    <property type="entry name" value="RBR FAMILY RING FINGER AND IBR DOMAIN-CONTAINING"/>
    <property type="match status" value="1"/>
</dbReference>
<feature type="region of interest" description="Disordered" evidence="10">
    <location>
        <begin position="1"/>
        <end position="51"/>
    </location>
</feature>
<keyword evidence="9" id="KW-0862">Zinc</keyword>
<organism evidence="12 13">
    <name type="scientific">Rhododendron williamsianum</name>
    <dbReference type="NCBI Taxonomy" id="262921"/>
    <lineage>
        <taxon>Eukaryota</taxon>
        <taxon>Viridiplantae</taxon>
        <taxon>Streptophyta</taxon>
        <taxon>Embryophyta</taxon>
        <taxon>Tracheophyta</taxon>
        <taxon>Spermatophyta</taxon>
        <taxon>Magnoliopsida</taxon>
        <taxon>eudicotyledons</taxon>
        <taxon>Gunneridae</taxon>
        <taxon>Pentapetalae</taxon>
        <taxon>asterids</taxon>
        <taxon>Ericales</taxon>
        <taxon>Ericaceae</taxon>
        <taxon>Ericoideae</taxon>
        <taxon>Rhodoreae</taxon>
        <taxon>Rhododendron</taxon>
    </lineage>
</organism>
<feature type="domain" description="RING-type" evidence="11">
    <location>
        <begin position="688"/>
        <end position="941"/>
    </location>
</feature>
<protein>
    <recommendedName>
        <fullName evidence="3">RBR-type E3 ubiquitin transferase</fullName>
        <ecNumber evidence="3">2.3.2.31</ecNumber>
    </recommendedName>
</protein>
<dbReference type="EMBL" id="QEFC01001537">
    <property type="protein sequence ID" value="KAE9457089.1"/>
    <property type="molecule type" value="Genomic_DNA"/>
</dbReference>
<dbReference type="GO" id="GO:0008270">
    <property type="term" value="F:zinc ion binding"/>
    <property type="evidence" value="ECO:0007669"/>
    <property type="project" value="UniProtKB-KW"/>
</dbReference>
<dbReference type="EC" id="2.3.2.31" evidence="3"/>
<dbReference type="CDD" id="cd20346">
    <property type="entry name" value="BRcat_RBR_ANKIB1"/>
    <property type="match status" value="2"/>
</dbReference>
<dbReference type="Gene3D" id="1.20.120.1750">
    <property type="match status" value="3"/>
</dbReference>
<keyword evidence="6" id="KW-0677">Repeat</keyword>
<dbReference type="OrthoDB" id="10009520at2759"/>
<dbReference type="InterPro" id="IPR044066">
    <property type="entry name" value="TRIAD_supradom"/>
</dbReference>
<dbReference type="CDD" id="cd16773">
    <property type="entry name" value="RING-HC_RBR_TRIAD1"/>
    <property type="match status" value="2"/>
</dbReference>
<evidence type="ECO:0000256" key="1">
    <source>
        <dbReference type="ARBA" id="ARBA00001798"/>
    </source>
</evidence>
<evidence type="ECO:0000256" key="5">
    <source>
        <dbReference type="ARBA" id="ARBA00022723"/>
    </source>
</evidence>
<reference evidence="12 13" key="1">
    <citation type="journal article" date="2019" name="Genome Biol. Evol.">
        <title>The Rhododendron genome and chromosomal organization provide insight into shared whole-genome duplications across the heath family (Ericaceae).</title>
        <authorList>
            <person name="Soza V.L."/>
            <person name="Lindsley D."/>
            <person name="Waalkes A."/>
            <person name="Ramage E."/>
            <person name="Patwardhan R.P."/>
            <person name="Burton J.N."/>
            <person name="Adey A."/>
            <person name="Kumar A."/>
            <person name="Qiu R."/>
            <person name="Shendure J."/>
            <person name="Hall B."/>
        </authorList>
    </citation>
    <scope>NUCLEOTIDE SEQUENCE [LARGE SCALE GENOMIC DNA]</scope>
    <source>
        <strain evidence="12">RSF 1966-606</strain>
    </source>
</reference>
<accession>A0A6A4LNZ5</accession>
<proteinExistence type="predicted"/>
<evidence type="ECO:0000256" key="4">
    <source>
        <dbReference type="ARBA" id="ARBA00022679"/>
    </source>
</evidence>
<evidence type="ECO:0000256" key="10">
    <source>
        <dbReference type="SAM" id="MobiDB-lite"/>
    </source>
</evidence>
<dbReference type="Pfam" id="PF01485">
    <property type="entry name" value="IBR"/>
    <property type="match status" value="2"/>
</dbReference>
<dbReference type="AlphaFoldDB" id="A0A6A4LNZ5"/>
<evidence type="ECO:0000313" key="12">
    <source>
        <dbReference type="EMBL" id="KAE9457089.1"/>
    </source>
</evidence>
<dbReference type="InterPro" id="IPR048962">
    <property type="entry name" value="ARIH1-like_UBL"/>
</dbReference>
<feature type="compositionally biased region" description="Basic and acidic residues" evidence="10">
    <location>
        <begin position="8"/>
        <end position="20"/>
    </location>
</feature>
<feature type="non-terminal residue" evidence="12">
    <location>
        <position position="1"/>
    </location>
</feature>
<evidence type="ECO:0000256" key="9">
    <source>
        <dbReference type="ARBA" id="ARBA00022833"/>
    </source>
</evidence>
<dbReference type="Pfam" id="PF19422">
    <property type="entry name" value="Ariadne"/>
    <property type="match status" value="2"/>
</dbReference>
<dbReference type="GO" id="GO:0061630">
    <property type="term" value="F:ubiquitin protein ligase activity"/>
    <property type="evidence" value="ECO:0007669"/>
    <property type="project" value="UniProtKB-EC"/>
</dbReference>
<sequence length="1133" mass="130948">MEDDAISDDEHFGDDCGFDEHYDDDCGFSDGFEEPESESRRPNEEASSSQVITKDSLLAAQRDDLQKVMDLLSVKDHHARTLLIHYRWDVDKVFTVFVEMGKEWLFKEAGVTVEEHNDLSPVRSSSGDVRCDICMDDIPANRTTTMDCWTEHFIVKIKEGQSRRIRCMAHKCNTICDEGKIRNLVCTTHPDLAEKFDRSLLESYIEDNEMVKWCPSVPHCGNAIRVEKDKYREVECDCGMQFCFSCSSEAHSPCSCQMWKLWMGKCQNESETVNWITVHTKPCPKCLKAVEKNGGCNLCGWGLHAFLLLDSLLEVYCLSILLFIDAVVLLLVIFDLMHNKTSEKQQNTINKLATGSAHTWDSIQDHSCGRYTEEQEKNLELAKKYLWRYIHYHNRYKAHSDSLKAEVQLKEKIYMKISKLETGESASQDLRWVENGLYTLFRSRRALSYSYPFAYYMFGHELQNEMTEEEREIKQNLFEDQQQQFEANVEKLSMVLEEPFEGYTEDKVTETRMKVLNLSYLVDNLCRTLYECIENDLLGALQHGSHNIAPYKSTGQVGLSALLGDRPEVKTFGEVLVPNFPRIGVVYLYPITPRIRVVLVLDYVETLRDGEVITEDSLLAAQMDDLERVMDLLSLKEQHARTLLIHYRWDVDKVFAVFVDKGEEWLFKEAGVMMEEHNDLSSGHSSSEDVRCDICMEDIPAYGTTTMDCGHCFCNKCEHFITCFFSLPQSRILSKDLIAKLSFDISWTEHFIVKINEGQSRRIRCMAHKCNTICDEGKIRNLVCMRNPDLAKKFDRFLLESYIDDNKRVKWCPSVPQCGNAIRVENDKYCEVECACGMQFCFSCSSEAHSPCSCLMWKLWMGKCQKESETVNWITAHTKSCPKCHKAVEKNGGCNLWGWGLRALLLLDSLLEVYCCWLCGAATGAVHTGYSIEGHICARYTKDKEKNLECARVYLWRFMHYHSRYKVHTASLEAEVHLKEKLKMKISELETGEPASQDLSWVEKGIYTLFQSRRILSYSYPFAYYMFGHDLFQNEMTKEKREIKQNLFEDQQQQIEAYVEKLSMVLEEPFKVYAKDEFAETRMKVICLSKVVDNLCRALYEYIENDLLGPLQQAIHIIAPYKSTGEEKASKLA</sequence>
<name>A0A6A4LNZ5_9ERIC</name>
<evidence type="ECO:0000259" key="11">
    <source>
        <dbReference type="PROSITE" id="PS51873"/>
    </source>
</evidence>
<evidence type="ECO:0000313" key="13">
    <source>
        <dbReference type="Proteomes" id="UP000428333"/>
    </source>
</evidence>
<dbReference type="SMART" id="SM00647">
    <property type="entry name" value="IBR"/>
    <property type="match status" value="2"/>
</dbReference>
<dbReference type="InterPro" id="IPR002867">
    <property type="entry name" value="IBR_dom"/>
</dbReference>
<comment type="catalytic activity">
    <reaction evidence="1">
        <text>[E2 ubiquitin-conjugating enzyme]-S-ubiquitinyl-L-cysteine + [acceptor protein]-L-lysine = [E2 ubiquitin-conjugating enzyme]-L-cysteine + [acceptor protein]-N(6)-ubiquitinyl-L-lysine.</text>
        <dbReference type="EC" id="2.3.2.31"/>
    </reaction>
</comment>
<keyword evidence="7" id="KW-0863">Zinc-finger</keyword>
<evidence type="ECO:0000256" key="2">
    <source>
        <dbReference type="ARBA" id="ARBA00001947"/>
    </source>
</evidence>
<dbReference type="Gene3D" id="3.30.40.10">
    <property type="entry name" value="Zinc/RING finger domain, C3HC4 (zinc finger)"/>
    <property type="match status" value="2"/>
</dbReference>
<dbReference type="Pfam" id="PF21235">
    <property type="entry name" value="UBA_ARI1"/>
    <property type="match status" value="2"/>
</dbReference>
<keyword evidence="13" id="KW-1185">Reference proteome</keyword>
<dbReference type="PROSITE" id="PS51873">
    <property type="entry name" value="TRIAD"/>
    <property type="match status" value="2"/>
</dbReference>
<comment type="cofactor">
    <cofactor evidence="2">
        <name>Zn(2+)</name>
        <dbReference type="ChEBI" id="CHEBI:29105"/>
    </cofactor>
</comment>
<dbReference type="InterPro" id="IPR045840">
    <property type="entry name" value="Ariadne"/>
</dbReference>
<evidence type="ECO:0000256" key="6">
    <source>
        <dbReference type="ARBA" id="ARBA00022737"/>
    </source>
</evidence>
<comment type="caution">
    <text evidence="12">The sequence shown here is derived from an EMBL/GenBank/DDBJ whole genome shotgun (WGS) entry which is preliminary data.</text>
</comment>
<feature type="compositionally biased region" description="Acidic residues" evidence="10">
    <location>
        <begin position="21"/>
        <end position="36"/>
    </location>
</feature>
<gene>
    <name evidence="12" type="ORF">C3L33_11011</name>
</gene>
<keyword evidence="5" id="KW-0479">Metal-binding</keyword>
<keyword evidence="4" id="KW-0808">Transferase</keyword>
<feature type="domain" description="RING-type" evidence="11">
    <location>
        <begin position="116"/>
        <end position="297"/>
    </location>
</feature>